<reference evidence="1 2" key="1">
    <citation type="journal article" date="2015" name="Genome Announc.">
        <title>Expanding the biotechnology potential of lactobacilli through comparative genomics of 213 strains and associated genera.</title>
        <authorList>
            <person name="Sun Z."/>
            <person name="Harris H.M."/>
            <person name="McCann A."/>
            <person name="Guo C."/>
            <person name="Argimon S."/>
            <person name="Zhang W."/>
            <person name="Yang X."/>
            <person name="Jeffery I.B."/>
            <person name="Cooney J.C."/>
            <person name="Kagawa T.F."/>
            <person name="Liu W."/>
            <person name="Song Y."/>
            <person name="Salvetti E."/>
            <person name="Wrobel A."/>
            <person name="Rasinkangas P."/>
            <person name="Parkhill J."/>
            <person name="Rea M.C."/>
            <person name="O'Sullivan O."/>
            <person name="Ritari J."/>
            <person name="Douillard F.P."/>
            <person name="Paul Ross R."/>
            <person name="Yang R."/>
            <person name="Briner A.E."/>
            <person name="Felis G.E."/>
            <person name="de Vos W.M."/>
            <person name="Barrangou R."/>
            <person name="Klaenhammer T.R."/>
            <person name="Caufield P.W."/>
            <person name="Cui Y."/>
            <person name="Zhang H."/>
            <person name="O'Toole P.W."/>
        </authorList>
    </citation>
    <scope>NUCLEOTIDE SEQUENCE [LARGE SCALE GENOMIC DNA]</scope>
    <source>
        <strain evidence="1 2">JCM 17355</strain>
    </source>
</reference>
<keyword evidence="2" id="KW-1185">Reference proteome</keyword>
<evidence type="ECO:0000313" key="1">
    <source>
        <dbReference type="EMBL" id="KRK92776.1"/>
    </source>
</evidence>
<dbReference type="EMBL" id="AZDO01000098">
    <property type="protein sequence ID" value="KRK92776.1"/>
    <property type="molecule type" value="Genomic_DNA"/>
</dbReference>
<evidence type="ECO:0000313" key="2">
    <source>
        <dbReference type="Proteomes" id="UP000051379"/>
    </source>
</evidence>
<sequence>MLERTGHNFKPIPEPGTVLKLDLSLSDKSLSEISVLSIHKAATPDWKTSFIVYFK</sequence>
<comment type="caution">
    <text evidence="1">The sequence shown here is derived from an EMBL/GenBank/DDBJ whole genome shotgun (WGS) entry which is preliminary data.</text>
</comment>
<proteinExistence type="predicted"/>
<name>A0ABR5P592_9LACO</name>
<dbReference type="Proteomes" id="UP000051379">
    <property type="component" value="Unassembled WGS sequence"/>
</dbReference>
<protein>
    <submittedName>
        <fullName evidence="1">Uncharacterized protein</fullName>
    </submittedName>
</protein>
<accession>A0ABR5P592</accession>
<gene>
    <name evidence="1" type="ORF">FC88_GL000678</name>
</gene>
<organism evidence="1 2">
    <name type="scientific">Companilactobacillus futsaii JCM 17355</name>
    <dbReference type="NCBI Taxonomy" id="1423818"/>
    <lineage>
        <taxon>Bacteria</taxon>
        <taxon>Bacillati</taxon>
        <taxon>Bacillota</taxon>
        <taxon>Bacilli</taxon>
        <taxon>Lactobacillales</taxon>
        <taxon>Lactobacillaceae</taxon>
        <taxon>Companilactobacillus</taxon>
    </lineage>
</organism>